<dbReference type="AlphaFoldDB" id="A0A5N7C606"/>
<dbReference type="Pfam" id="PF13561">
    <property type="entry name" value="adh_short_C2"/>
    <property type="match status" value="1"/>
</dbReference>
<dbReference type="CDD" id="cd05233">
    <property type="entry name" value="SDR_c"/>
    <property type="match status" value="1"/>
</dbReference>
<evidence type="ECO:0000256" key="1">
    <source>
        <dbReference type="ARBA" id="ARBA00006484"/>
    </source>
</evidence>
<dbReference type="PANTHER" id="PTHR24321:SF12">
    <property type="entry name" value="SHORT-CHAIN DEHYDROGENASE_REDUCTASE FAMILY, PUTATIVE (AFU_ORTHOLOGUE AFUA_5G14340)-RELATED"/>
    <property type="match status" value="1"/>
</dbReference>
<dbReference type="Proteomes" id="UP000326877">
    <property type="component" value="Unassembled WGS sequence"/>
</dbReference>
<proteinExistence type="inferred from homology"/>
<dbReference type="Gene3D" id="3.40.50.720">
    <property type="entry name" value="NAD(P)-binding Rossmann-like Domain"/>
    <property type="match status" value="2"/>
</dbReference>
<dbReference type="PRINTS" id="PR00081">
    <property type="entry name" value="GDHRDH"/>
</dbReference>
<name>A0A5N7C606_PETAA</name>
<sequence>MLTRYRGSGCEKFASAGCERIAITNLNPTSLDQTKQAIFNLSPSATLVVRAGDIVDGPFVESFIAEVVDVFGRLDYAVKCAGILGDALRSTELAELRQMIKQGPLLSHYPVNITSQLGIVGAPSTRKPLSSFFLSATVFFLMSTAACWSSKTAVIAMTRSDTIDYSKDGSGIRVNCVCPGIIETPMTTHSEEDWERMKPGVDITPMKRMGNPEEVADTVIFLCSAFASFIQGHALAVD</sequence>
<dbReference type="SUPFAM" id="SSF51735">
    <property type="entry name" value="NAD(P)-binding Rossmann-fold domains"/>
    <property type="match status" value="1"/>
</dbReference>
<dbReference type="OrthoDB" id="5840532at2759"/>
<dbReference type="InterPro" id="IPR002347">
    <property type="entry name" value="SDR_fam"/>
</dbReference>
<dbReference type="InterPro" id="IPR036291">
    <property type="entry name" value="NAD(P)-bd_dom_sf"/>
</dbReference>
<evidence type="ECO:0000313" key="3">
    <source>
        <dbReference type="EMBL" id="KAE8389167.1"/>
    </source>
</evidence>
<organism evidence="3">
    <name type="scientific">Petromyces alliaceus</name>
    <name type="common">Aspergillus alliaceus</name>
    <dbReference type="NCBI Taxonomy" id="209559"/>
    <lineage>
        <taxon>Eukaryota</taxon>
        <taxon>Fungi</taxon>
        <taxon>Dikarya</taxon>
        <taxon>Ascomycota</taxon>
        <taxon>Pezizomycotina</taxon>
        <taxon>Eurotiomycetes</taxon>
        <taxon>Eurotiomycetidae</taxon>
        <taxon>Eurotiales</taxon>
        <taxon>Aspergillaceae</taxon>
        <taxon>Aspergillus</taxon>
        <taxon>Aspergillus subgen. Circumdati</taxon>
    </lineage>
</organism>
<comment type="similarity">
    <text evidence="1">Belongs to the short-chain dehydrogenases/reductases (SDR) family.</text>
</comment>
<evidence type="ECO:0008006" key="4">
    <source>
        <dbReference type="Google" id="ProtNLM"/>
    </source>
</evidence>
<keyword evidence="2" id="KW-0560">Oxidoreductase</keyword>
<protein>
    <recommendedName>
        <fullName evidence="4">NAD(P)-binding protein</fullName>
    </recommendedName>
</protein>
<dbReference type="PANTHER" id="PTHR24321">
    <property type="entry name" value="DEHYDROGENASES, SHORT CHAIN"/>
    <property type="match status" value="1"/>
</dbReference>
<accession>A0A5N7C606</accession>
<reference evidence="3" key="1">
    <citation type="submission" date="2019-04" db="EMBL/GenBank/DDBJ databases">
        <title>Friends and foes A comparative genomics studyof 23 Aspergillus species from section Flavi.</title>
        <authorList>
            <consortium name="DOE Joint Genome Institute"/>
            <person name="Kjaerbolling I."/>
            <person name="Vesth T."/>
            <person name="Frisvad J.C."/>
            <person name="Nybo J.L."/>
            <person name="Theobald S."/>
            <person name="Kildgaard S."/>
            <person name="Isbrandt T."/>
            <person name="Kuo A."/>
            <person name="Sato A."/>
            <person name="Lyhne E.K."/>
            <person name="Kogle M.E."/>
            <person name="Wiebenga A."/>
            <person name="Kun R.S."/>
            <person name="Lubbers R.J."/>
            <person name="Makela M.R."/>
            <person name="Barry K."/>
            <person name="Chovatia M."/>
            <person name="Clum A."/>
            <person name="Daum C."/>
            <person name="Haridas S."/>
            <person name="He G."/>
            <person name="LaButti K."/>
            <person name="Lipzen A."/>
            <person name="Mondo S."/>
            <person name="Riley R."/>
            <person name="Salamov A."/>
            <person name="Simmons B.A."/>
            <person name="Magnuson J.K."/>
            <person name="Henrissat B."/>
            <person name="Mortensen U.H."/>
            <person name="Larsen T.O."/>
            <person name="Devries R.P."/>
            <person name="Grigoriev I.V."/>
            <person name="Machida M."/>
            <person name="Baker S.E."/>
            <person name="Andersen M.R."/>
        </authorList>
    </citation>
    <scope>NUCLEOTIDE SEQUENCE [LARGE SCALE GENOMIC DNA]</scope>
    <source>
        <strain evidence="3">IBT 14317</strain>
    </source>
</reference>
<dbReference type="GO" id="GO:0016491">
    <property type="term" value="F:oxidoreductase activity"/>
    <property type="evidence" value="ECO:0007669"/>
    <property type="project" value="UniProtKB-KW"/>
</dbReference>
<evidence type="ECO:0000256" key="2">
    <source>
        <dbReference type="ARBA" id="ARBA00023002"/>
    </source>
</evidence>
<gene>
    <name evidence="3" type="ORF">BDV23DRAFT_173341</name>
</gene>
<dbReference type="EMBL" id="ML735269">
    <property type="protein sequence ID" value="KAE8389167.1"/>
    <property type="molecule type" value="Genomic_DNA"/>
</dbReference>